<dbReference type="Proteomes" id="UP000036681">
    <property type="component" value="Unplaced"/>
</dbReference>
<keyword evidence="2" id="KW-0732">Signal</keyword>
<organism evidence="4 5">
    <name type="scientific">Ascaris lumbricoides</name>
    <name type="common">Giant roundworm</name>
    <dbReference type="NCBI Taxonomy" id="6252"/>
    <lineage>
        <taxon>Eukaryota</taxon>
        <taxon>Metazoa</taxon>
        <taxon>Ecdysozoa</taxon>
        <taxon>Nematoda</taxon>
        <taxon>Chromadorea</taxon>
        <taxon>Rhabditida</taxon>
        <taxon>Spirurina</taxon>
        <taxon>Ascaridomorpha</taxon>
        <taxon>Ascaridoidea</taxon>
        <taxon>Ascarididae</taxon>
        <taxon>Ascaris</taxon>
    </lineage>
</organism>
<dbReference type="GO" id="GO:0005783">
    <property type="term" value="C:endoplasmic reticulum"/>
    <property type="evidence" value="ECO:0007669"/>
    <property type="project" value="InterPro"/>
</dbReference>
<sequence>MCCNFHLLLYATSLAILCSVYADSERSVVADLSPFRTNKINFIWAKAVSHIADKSAIKRIKEELEKFDKLYLSAKGQQEKYGKSDMDEIDAKLGTFLERYGLESTISAYNKKMKWRNEEELKKTNSVLASEKFTDPKVEKLWRAAQNGKFSESQLKALHKELKDHERRMEEYNAKFLKFNEIAHENSLHDENMDGREEIRRQLKEHFNDIESNYEQLREKVLQTEKSPFKNEKVVDLWNLAMKNPNFTATELESIRLDLHHFDKQMEKLKYHEEELAAAQQLHKEAGKASVISEGLSEFEEKTERMKRKLRKLGNFLETKIGHTEL</sequence>
<keyword evidence="4" id="KW-1185">Reference proteome</keyword>
<dbReference type="Pfam" id="PF06401">
    <property type="entry name" value="Alpha-2-MRAP_C"/>
    <property type="match status" value="1"/>
</dbReference>
<keyword evidence="1" id="KW-0175">Coiled coil</keyword>
<dbReference type="PANTHER" id="PTHR16560">
    <property type="entry name" value="ALPHA-2-MACROGLOBULIN RECEPTOR-ASSOCIATED PROTEIN"/>
    <property type="match status" value="1"/>
</dbReference>
<feature type="signal peptide" evidence="2">
    <location>
        <begin position="1"/>
        <end position="22"/>
    </location>
</feature>
<dbReference type="InterPro" id="IPR010483">
    <property type="entry name" value="Alpha_2_MRAP_C"/>
</dbReference>
<evidence type="ECO:0000256" key="1">
    <source>
        <dbReference type="SAM" id="Coils"/>
    </source>
</evidence>
<dbReference type="GO" id="GO:0050750">
    <property type="term" value="F:low-density lipoprotein particle receptor binding"/>
    <property type="evidence" value="ECO:0007669"/>
    <property type="project" value="InterPro"/>
</dbReference>
<dbReference type="WBParaSite" id="ALUE_0001705801-mRNA-1">
    <property type="protein sequence ID" value="ALUE_0001705801-mRNA-1"/>
    <property type="gene ID" value="ALUE_0001705801"/>
</dbReference>
<reference evidence="5" key="1">
    <citation type="submission" date="2017-02" db="UniProtKB">
        <authorList>
            <consortium name="WormBaseParasite"/>
        </authorList>
    </citation>
    <scope>IDENTIFICATION</scope>
</reference>
<evidence type="ECO:0000313" key="4">
    <source>
        <dbReference type="Proteomes" id="UP000036681"/>
    </source>
</evidence>
<protein>
    <submittedName>
        <fullName evidence="5">Alpha-2-macroglobulin receptor-associated protein</fullName>
    </submittedName>
</protein>
<dbReference type="AlphaFoldDB" id="A0A0M3IFQ4"/>
<evidence type="ECO:0000313" key="5">
    <source>
        <dbReference type="WBParaSite" id="ALUE_0001705801-mRNA-1"/>
    </source>
</evidence>
<dbReference type="InterPro" id="IPR038003">
    <property type="entry name" value="A2-macroglobuin_RAP"/>
</dbReference>
<dbReference type="PANTHER" id="PTHR16560:SF2">
    <property type="entry name" value="ALPHA-2-MACROGLOBULIN RECEPTOR-ASSOCIATED PROTEIN"/>
    <property type="match status" value="1"/>
</dbReference>
<feature type="domain" description="Alpha-2-macroglobulin RAP C-terminal" evidence="3">
    <location>
        <begin position="133"/>
        <end position="326"/>
    </location>
</feature>
<evidence type="ECO:0000259" key="3">
    <source>
        <dbReference type="Pfam" id="PF06401"/>
    </source>
</evidence>
<dbReference type="Gene3D" id="1.20.81.10">
    <property type="entry name" value="RAP domain"/>
    <property type="match status" value="3"/>
</dbReference>
<evidence type="ECO:0000256" key="2">
    <source>
        <dbReference type="SAM" id="SignalP"/>
    </source>
</evidence>
<accession>A0A0M3IFQ4</accession>
<feature type="chain" id="PRO_5005657182" evidence="2">
    <location>
        <begin position="23"/>
        <end position="326"/>
    </location>
</feature>
<dbReference type="GO" id="GO:0008201">
    <property type="term" value="F:heparin binding"/>
    <property type="evidence" value="ECO:0007669"/>
    <property type="project" value="InterPro"/>
</dbReference>
<dbReference type="GO" id="GO:0048259">
    <property type="term" value="P:regulation of receptor-mediated endocytosis"/>
    <property type="evidence" value="ECO:0007669"/>
    <property type="project" value="TreeGrafter"/>
</dbReference>
<proteinExistence type="predicted"/>
<feature type="coiled-coil region" evidence="1">
    <location>
        <begin position="155"/>
        <end position="227"/>
    </location>
</feature>
<dbReference type="GO" id="GO:0048019">
    <property type="term" value="F:receptor antagonist activity"/>
    <property type="evidence" value="ECO:0007669"/>
    <property type="project" value="InterPro"/>
</dbReference>
<dbReference type="InterPro" id="IPR036744">
    <property type="entry name" value="RAP_sf"/>
</dbReference>
<dbReference type="SUPFAM" id="SSF47045">
    <property type="entry name" value="RAP domain-like"/>
    <property type="match status" value="3"/>
</dbReference>
<name>A0A0M3IFQ4_ASCLU</name>